<keyword evidence="2" id="KW-1185">Reference proteome</keyword>
<organism evidence="1 2">
    <name type="scientific">Ophiocordyceps sinensis</name>
    <dbReference type="NCBI Taxonomy" id="72228"/>
    <lineage>
        <taxon>Eukaryota</taxon>
        <taxon>Fungi</taxon>
        <taxon>Dikarya</taxon>
        <taxon>Ascomycota</taxon>
        <taxon>Pezizomycotina</taxon>
        <taxon>Sordariomycetes</taxon>
        <taxon>Hypocreomycetidae</taxon>
        <taxon>Hypocreales</taxon>
        <taxon>Ophiocordycipitaceae</taxon>
        <taxon>Ophiocordyceps</taxon>
    </lineage>
</organism>
<dbReference type="EMBL" id="JAAVMX010000007">
    <property type="protein sequence ID" value="KAF4506717.1"/>
    <property type="molecule type" value="Genomic_DNA"/>
</dbReference>
<proteinExistence type="predicted"/>
<dbReference type="Proteomes" id="UP000557566">
    <property type="component" value="Unassembled WGS sequence"/>
</dbReference>
<comment type="caution">
    <text evidence="1">The sequence shown here is derived from an EMBL/GenBank/DDBJ whole genome shotgun (WGS) entry which is preliminary data.</text>
</comment>
<name>A0A8H4LXE3_9HYPO</name>
<accession>A0A8H4LXE3</accession>
<protein>
    <submittedName>
        <fullName evidence="1">Uncharacterized protein</fullName>
    </submittedName>
</protein>
<gene>
    <name evidence="1" type="ORF">G6O67_006771</name>
</gene>
<reference evidence="1 2" key="1">
    <citation type="journal article" date="2020" name="Genome Biol. Evol.">
        <title>A new high-quality draft genome assembly of the Chinese cordyceps Ophiocordyceps sinensis.</title>
        <authorList>
            <person name="Shu R."/>
            <person name="Zhang J."/>
            <person name="Meng Q."/>
            <person name="Zhang H."/>
            <person name="Zhou G."/>
            <person name="Li M."/>
            <person name="Wu P."/>
            <person name="Zhao Y."/>
            <person name="Chen C."/>
            <person name="Qin Q."/>
        </authorList>
    </citation>
    <scope>NUCLEOTIDE SEQUENCE [LARGE SCALE GENOMIC DNA]</scope>
    <source>
        <strain evidence="1 2">IOZ07</strain>
    </source>
</reference>
<evidence type="ECO:0000313" key="1">
    <source>
        <dbReference type="EMBL" id="KAF4506717.1"/>
    </source>
</evidence>
<sequence>MDAVTSHGASIPMSTSAACTLRGPIPSTQQAHRSLEDLLGRGVHDEVWAGWKLETSADAHDCVVFWSDGLRHLMSFSDQSFITASSTLCRWGMRLIQST</sequence>
<evidence type="ECO:0000313" key="2">
    <source>
        <dbReference type="Proteomes" id="UP000557566"/>
    </source>
</evidence>
<dbReference type="OrthoDB" id="3542212at2759"/>
<dbReference type="AlphaFoldDB" id="A0A8H4LXE3"/>